<protein>
    <submittedName>
        <fullName evidence="4">Acyl-CoA thioester hydrolase</fullName>
    </submittedName>
</protein>
<dbReference type="AlphaFoldDB" id="A0A1H8SLW5"/>
<dbReference type="PANTHER" id="PTHR31793:SF27">
    <property type="entry name" value="NOVEL THIOESTERASE SUPERFAMILY DOMAIN AND SAPOSIN A-TYPE DOMAIN CONTAINING PROTEIN (0610012H03RIK)"/>
    <property type="match status" value="1"/>
</dbReference>
<dbReference type="GO" id="GO:0047617">
    <property type="term" value="F:fatty acyl-CoA hydrolase activity"/>
    <property type="evidence" value="ECO:0007669"/>
    <property type="project" value="TreeGrafter"/>
</dbReference>
<dbReference type="InterPro" id="IPR050563">
    <property type="entry name" value="4-hydroxybenzoyl-CoA_TE"/>
</dbReference>
<proteinExistence type="inferred from homology"/>
<dbReference type="OrthoDB" id="9799036at2"/>
<evidence type="ECO:0000313" key="4">
    <source>
        <dbReference type="EMBL" id="SEO79288.1"/>
    </source>
</evidence>
<dbReference type="Proteomes" id="UP000198582">
    <property type="component" value="Unassembled WGS sequence"/>
</dbReference>
<gene>
    <name evidence="4" type="ORF">SAMN04489732_102173</name>
</gene>
<dbReference type="STRING" id="394193.SAMN04489732_102173"/>
<name>A0A1H8SLW5_9PSEU</name>
<organism evidence="4 5">
    <name type="scientific">Amycolatopsis saalfeldensis</name>
    <dbReference type="NCBI Taxonomy" id="394193"/>
    <lineage>
        <taxon>Bacteria</taxon>
        <taxon>Bacillati</taxon>
        <taxon>Actinomycetota</taxon>
        <taxon>Actinomycetes</taxon>
        <taxon>Pseudonocardiales</taxon>
        <taxon>Pseudonocardiaceae</taxon>
        <taxon>Amycolatopsis</taxon>
    </lineage>
</organism>
<evidence type="ECO:0000256" key="1">
    <source>
        <dbReference type="ARBA" id="ARBA00005953"/>
    </source>
</evidence>
<dbReference type="NCBIfam" id="TIGR00051">
    <property type="entry name" value="YbgC/FadM family acyl-CoA thioesterase"/>
    <property type="match status" value="1"/>
</dbReference>
<comment type="similarity">
    <text evidence="1">Belongs to the 4-hydroxybenzoyl-CoA thioesterase family.</text>
</comment>
<dbReference type="SUPFAM" id="SSF54637">
    <property type="entry name" value="Thioesterase/thiol ester dehydrase-isomerase"/>
    <property type="match status" value="1"/>
</dbReference>
<dbReference type="RefSeq" id="WP_091613378.1">
    <property type="nucleotide sequence ID" value="NZ_FOEF01000002.1"/>
</dbReference>
<evidence type="ECO:0000259" key="3">
    <source>
        <dbReference type="Pfam" id="PF03061"/>
    </source>
</evidence>
<accession>A0A1H8SLW5</accession>
<dbReference type="InterPro" id="IPR029069">
    <property type="entry name" value="HotDog_dom_sf"/>
</dbReference>
<dbReference type="InterPro" id="IPR006683">
    <property type="entry name" value="Thioestr_dom"/>
</dbReference>
<dbReference type="Pfam" id="PF03061">
    <property type="entry name" value="4HBT"/>
    <property type="match status" value="1"/>
</dbReference>
<keyword evidence="2 4" id="KW-0378">Hydrolase</keyword>
<keyword evidence="5" id="KW-1185">Reference proteome</keyword>
<dbReference type="CDD" id="cd00586">
    <property type="entry name" value="4HBT"/>
    <property type="match status" value="1"/>
</dbReference>
<dbReference type="Gene3D" id="3.10.129.10">
    <property type="entry name" value="Hotdog Thioesterase"/>
    <property type="match status" value="1"/>
</dbReference>
<feature type="domain" description="Thioesterase" evidence="3">
    <location>
        <begin position="23"/>
        <end position="104"/>
    </location>
</feature>
<dbReference type="PANTHER" id="PTHR31793">
    <property type="entry name" value="4-HYDROXYBENZOYL-COA THIOESTERASE FAMILY MEMBER"/>
    <property type="match status" value="1"/>
</dbReference>
<dbReference type="InterPro" id="IPR006684">
    <property type="entry name" value="YbgC/YbaW"/>
</dbReference>
<evidence type="ECO:0000256" key="2">
    <source>
        <dbReference type="ARBA" id="ARBA00022801"/>
    </source>
</evidence>
<sequence length="144" mass="16079">MSPGRRPLAEMPLRVRYHECDGQGIVFNAHYLAYVDMAAFEVEKALFGSHQAFLATGADMVVAESNLRYRAPCRFDDELVVSVFLSHFGTTSIVYESEIRRDGKLTTEATLRYVFIDPATLRKSPPPPEVREAYAAYLPASATS</sequence>
<evidence type="ECO:0000313" key="5">
    <source>
        <dbReference type="Proteomes" id="UP000198582"/>
    </source>
</evidence>
<dbReference type="PIRSF" id="PIRSF003230">
    <property type="entry name" value="YbgC"/>
    <property type="match status" value="1"/>
</dbReference>
<reference evidence="4 5" key="1">
    <citation type="submission" date="2016-10" db="EMBL/GenBank/DDBJ databases">
        <authorList>
            <person name="de Groot N.N."/>
        </authorList>
    </citation>
    <scope>NUCLEOTIDE SEQUENCE [LARGE SCALE GENOMIC DNA]</scope>
    <source>
        <strain evidence="4 5">DSM 44993</strain>
    </source>
</reference>
<dbReference type="EMBL" id="FOEF01000002">
    <property type="protein sequence ID" value="SEO79288.1"/>
    <property type="molecule type" value="Genomic_DNA"/>
</dbReference>